<organism evidence="10 11">
    <name type="scientific">Syntrophomonas zehnderi OL-4</name>
    <dbReference type="NCBI Taxonomy" id="690567"/>
    <lineage>
        <taxon>Bacteria</taxon>
        <taxon>Bacillati</taxon>
        <taxon>Bacillota</taxon>
        <taxon>Clostridia</taxon>
        <taxon>Eubacteriales</taxon>
        <taxon>Syntrophomonadaceae</taxon>
        <taxon>Syntrophomonas</taxon>
    </lineage>
</organism>
<feature type="site" description="Increases nucleophilicity of active site Cys" evidence="7">
    <location>
        <position position="430"/>
    </location>
</feature>
<dbReference type="Proteomes" id="UP000045545">
    <property type="component" value="Unassembled WGS sequence"/>
</dbReference>
<dbReference type="EC" id="6.3.5.11" evidence="7"/>
<keyword evidence="2 7" id="KW-0436">Ligase</keyword>
<comment type="pathway">
    <text evidence="7">Cofactor biosynthesis; adenosylcobalamin biosynthesis; cob(II)yrinate a,c-diamide from sirohydrochlorin (anaerobic route): step 10/10.</text>
</comment>
<dbReference type="Gene3D" id="3.40.50.300">
    <property type="entry name" value="P-loop containing nucleotide triphosphate hydrolases"/>
    <property type="match status" value="1"/>
</dbReference>
<proteinExistence type="inferred from homology"/>
<dbReference type="OrthoDB" id="9764035at2"/>
<feature type="domain" description="CobQ/CobB/MinD/ParA nucleotide binding" evidence="8">
    <location>
        <begin position="4"/>
        <end position="179"/>
    </location>
</feature>
<dbReference type="Pfam" id="PF01656">
    <property type="entry name" value="CbiA"/>
    <property type="match status" value="1"/>
</dbReference>
<keyword evidence="6 7" id="KW-0315">Glutamine amidotransferase</keyword>
<comment type="miscellaneous">
    <text evidence="7">The a and c carboxylates of cobyrinate are activated for nucleophilic attack via formation of a phosphorylated intermediate by ATP. CbiA catalyzes first the amidation of the c-carboxylate, and then that of the a-carboxylate.</text>
</comment>
<keyword evidence="7" id="KW-0169">Cobalamin biosynthesis</keyword>
<evidence type="ECO:0000259" key="9">
    <source>
        <dbReference type="Pfam" id="PF07685"/>
    </source>
</evidence>
<dbReference type="PROSITE" id="PS51274">
    <property type="entry name" value="GATASE_COBBQ"/>
    <property type="match status" value="1"/>
</dbReference>
<dbReference type="CDD" id="cd03130">
    <property type="entry name" value="GATase1_CobB"/>
    <property type="match status" value="1"/>
</dbReference>
<dbReference type="InterPro" id="IPR004484">
    <property type="entry name" value="CbiA/CobB_synth"/>
</dbReference>
<dbReference type="Pfam" id="PF07685">
    <property type="entry name" value="GATase_3"/>
    <property type="match status" value="1"/>
</dbReference>
<evidence type="ECO:0000256" key="3">
    <source>
        <dbReference type="ARBA" id="ARBA00022741"/>
    </source>
</evidence>
<dbReference type="STRING" id="690567.2706"/>
<comment type="cofactor">
    <cofactor evidence="1 7">
        <name>Mg(2+)</name>
        <dbReference type="ChEBI" id="CHEBI:18420"/>
    </cofactor>
</comment>
<evidence type="ECO:0000256" key="7">
    <source>
        <dbReference type="HAMAP-Rule" id="MF_00027"/>
    </source>
</evidence>
<dbReference type="InterPro" id="IPR011698">
    <property type="entry name" value="GATase_3"/>
</dbReference>
<dbReference type="InterPro" id="IPR027417">
    <property type="entry name" value="P-loop_NTPase"/>
</dbReference>
<keyword evidence="5 7" id="KW-0460">Magnesium</keyword>
<accession>A0A0E3W3W3</accession>
<comment type="catalytic activity">
    <reaction evidence="7">
        <text>cob(II)yrinate + 2 L-glutamine + 2 ATP + 2 H2O = cob(II)yrinate a,c diamide + 2 L-glutamate + 2 ADP + 2 phosphate + 2 H(+)</text>
        <dbReference type="Rhea" id="RHEA:26289"/>
        <dbReference type="ChEBI" id="CHEBI:15377"/>
        <dbReference type="ChEBI" id="CHEBI:15378"/>
        <dbReference type="ChEBI" id="CHEBI:29985"/>
        <dbReference type="ChEBI" id="CHEBI:30616"/>
        <dbReference type="ChEBI" id="CHEBI:43474"/>
        <dbReference type="ChEBI" id="CHEBI:58359"/>
        <dbReference type="ChEBI" id="CHEBI:58537"/>
        <dbReference type="ChEBI" id="CHEBI:58894"/>
        <dbReference type="ChEBI" id="CHEBI:456216"/>
        <dbReference type="EC" id="6.3.5.11"/>
    </reaction>
</comment>
<evidence type="ECO:0000259" key="8">
    <source>
        <dbReference type="Pfam" id="PF01656"/>
    </source>
</evidence>
<evidence type="ECO:0000256" key="6">
    <source>
        <dbReference type="ARBA" id="ARBA00022962"/>
    </source>
</evidence>
<comment type="domain">
    <text evidence="7">Comprises of two domains. The C-terminal domain contains the binding site for glutamine and catalyzes the hydrolysis of this substrate to glutamate and ammonia. The N-terminal domain is anticipated to bind ATP and cobyrinate and catalyzes the ultimate synthesis of the diamide product. The ammonia produced via the glutaminase domain is probably translocated to the adjacent domain via a molecular tunnel, where it reacts with an activated intermediate.</text>
</comment>
<dbReference type="Gene3D" id="3.40.50.880">
    <property type="match status" value="1"/>
</dbReference>
<evidence type="ECO:0000256" key="2">
    <source>
        <dbReference type="ARBA" id="ARBA00022598"/>
    </source>
</evidence>
<comment type="similarity">
    <text evidence="7">Belongs to the CobB/CbiA family.</text>
</comment>
<dbReference type="InterPro" id="IPR002586">
    <property type="entry name" value="CobQ/CobB/MinD/ParA_Nub-bd_dom"/>
</dbReference>
<dbReference type="UniPathway" id="UPA00148">
    <property type="reaction ID" value="UER00231"/>
</dbReference>
<dbReference type="SUPFAM" id="SSF52317">
    <property type="entry name" value="Class I glutamine amidotransferase-like"/>
    <property type="match status" value="1"/>
</dbReference>
<dbReference type="HAMAP" id="MF_00027">
    <property type="entry name" value="CobB_CbiA"/>
    <property type="match status" value="1"/>
</dbReference>
<keyword evidence="4 7" id="KW-0067">ATP-binding</keyword>
<comment type="function">
    <text evidence="7">Catalyzes the ATP-dependent amidation of the two carboxylate groups at positions a and c of cobyrinate, using either L-glutamine or ammonia as the nitrogen source.</text>
</comment>
<dbReference type="InterPro" id="IPR029062">
    <property type="entry name" value="Class_I_gatase-like"/>
</dbReference>
<dbReference type="RefSeq" id="WP_046500003.1">
    <property type="nucleotide sequence ID" value="NZ_CGIH01000051.1"/>
</dbReference>
<dbReference type="NCBIfam" id="NF002204">
    <property type="entry name" value="PRK01077.1"/>
    <property type="match status" value="1"/>
</dbReference>
<gene>
    <name evidence="7" type="primary">cbiA</name>
    <name evidence="10" type="ORF">2706</name>
</gene>
<evidence type="ECO:0000256" key="5">
    <source>
        <dbReference type="ARBA" id="ARBA00022842"/>
    </source>
</evidence>
<evidence type="ECO:0000256" key="4">
    <source>
        <dbReference type="ARBA" id="ARBA00022840"/>
    </source>
</evidence>
<keyword evidence="3 7" id="KW-0547">Nucleotide-binding</keyword>
<name>A0A0E3W3W3_9FIRM</name>
<dbReference type="CDD" id="cd05388">
    <property type="entry name" value="CobB_N"/>
    <property type="match status" value="1"/>
</dbReference>
<dbReference type="PANTHER" id="PTHR43873:SF1">
    <property type="entry name" value="COBYRINATE A,C-DIAMIDE SYNTHASE"/>
    <property type="match status" value="1"/>
</dbReference>
<feature type="domain" description="CobB/CobQ-like glutamine amidotransferase" evidence="9">
    <location>
        <begin position="244"/>
        <end position="434"/>
    </location>
</feature>
<sequence length="453" mass="50291">MRLAIGAPHGRSGKTTITLGLIVALKRMGLKVQPFKKGPDFIDPAWLSLAAGRSCRSLDLYFLDKEQLVEQYVTGSQGADISIIEGAMGLFDGLDLEGSDSTAAVARAVKAPIILVIDTTRMTRSAAAIVKGFQHFEPETEIAGVILNKVARPRHEDMLRNSIEYYTGIPVVGAVPKQKTPLIAERHLGLVTVQEWSKANELLENISIQMEQHVNLKAILEIAQTAQLLPEYNIERNQTVTSTRIGVIRDQVFSFYYPENLEALEQAGADLVYINSLEDGQLPDIQGLYIGGGFPEIFGHELEQNETLRTSIRNEVEKGLPVYAECGGLMYLSRRLHYGGESFQMCGVLPCDTTMEAYPKGHGYTRMLTTNPNYLFKTGTVIRGHEFHHSQICNFNPQEIMCIFKMNRGHGIDSNADGIIVRNVIASYNHLYAPSHPEWAINFVAKANKSIKK</sequence>
<protein>
    <recommendedName>
        <fullName evidence="7">Cobyrinate a,c-diamide synthase</fullName>
        <ecNumber evidence="7">6.3.5.11</ecNumber>
    </recommendedName>
    <alternativeName>
        <fullName evidence="7">Cobyrinic acid a,c-diamide synthetase</fullName>
    </alternativeName>
</protein>
<dbReference type="EMBL" id="CGIH01000051">
    <property type="protein sequence ID" value="CFY09128.1"/>
    <property type="molecule type" value="Genomic_DNA"/>
</dbReference>
<feature type="active site" description="Nucleophile" evidence="7">
    <location>
        <position position="326"/>
    </location>
</feature>
<dbReference type="AlphaFoldDB" id="A0A0E3W3W3"/>
<evidence type="ECO:0000313" key="10">
    <source>
        <dbReference type="EMBL" id="CFY09128.1"/>
    </source>
</evidence>
<evidence type="ECO:0000256" key="1">
    <source>
        <dbReference type="ARBA" id="ARBA00001946"/>
    </source>
</evidence>
<dbReference type="GO" id="GO:0005524">
    <property type="term" value="F:ATP binding"/>
    <property type="evidence" value="ECO:0007669"/>
    <property type="project" value="UniProtKB-UniRule"/>
</dbReference>
<reference evidence="10 11" key="1">
    <citation type="submission" date="2015-03" db="EMBL/GenBank/DDBJ databases">
        <authorList>
            <person name="Murphy D."/>
        </authorList>
    </citation>
    <scope>NUCLEOTIDE SEQUENCE [LARGE SCALE GENOMIC DNA]</scope>
    <source>
        <strain evidence="10 11">OL-4</strain>
    </source>
</reference>
<dbReference type="GO" id="GO:0042242">
    <property type="term" value="F:cobyrinic acid a,c-diamide synthase activity"/>
    <property type="evidence" value="ECO:0007669"/>
    <property type="project" value="UniProtKB-UniRule"/>
</dbReference>
<evidence type="ECO:0000313" key="11">
    <source>
        <dbReference type="Proteomes" id="UP000045545"/>
    </source>
</evidence>
<keyword evidence="11" id="KW-1185">Reference proteome</keyword>
<dbReference type="GO" id="GO:0009236">
    <property type="term" value="P:cobalamin biosynthetic process"/>
    <property type="evidence" value="ECO:0007669"/>
    <property type="project" value="UniProtKB-UniRule"/>
</dbReference>
<dbReference type="SUPFAM" id="SSF52540">
    <property type="entry name" value="P-loop containing nucleoside triphosphate hydrolases"/>
    <property type="match status" value="1"/>
</dbReference>
<dbReference type="PANTHER" id="PTHR43873">
    <property type="entry name" value="COBYRINATE A,C-DIAMIDE SYNTHASE"/>
    <property type="match status" value="1"/>
</dbReference>
<dbReference type="NCBIfam" id="TIGR00379">
    <property type="entry name" value="cobB"/>
    <property type="match status" value="1"/>
</dbReference>